<dbReference type="Gene3D" id="1.10.287.110">
    <property type="entry name" value="DnaJ domain"/>
    <property type="match status" value="1"/>
</dbReference>
<evidence type="ECO:0000256" key="2">
    <source>
        <dbReference type="SAM" id="MobiDB-lite"/>
    </source>
</evidence>
<dbReference type="PROSITE" id="PS00636">
    <property type="entry name" value="DNAJ_1"/>
    <property type="match status" value="1"/>
</dbReference>
<reference evidence="5 6" key="1">
    <citation type="submission" date="2024-02" db="EMBL/GenBank/DDBJ databases">
        <title>Discinaceae phylogenomics.</title>
        <authorList>
            <person name="Dirks A.C."/>
            <person name="James T.Y."/>
        </authorList>
    </citation>
    <scope>NUCLEOTIDE SEQUENCE [LARGE SCALE GENOMIC DNA]</scope>
    <source>
        <strain evidence="5 6">ACD0624</strain>
    </source>
</reference>
<dbReference type="InterPro" id="IPR018253">
    <property type="entry name" value="DnaJ_domain_CS"/>
</dbReference>
<dbReference type="Pfam" id="PF00226">
    <property type="entry name" value="DnaJ"/>
    <property type="match status" value="1"/>
</dbReference>
<dbReference type="PANTHER" id="PTHR44145">
    <property type="entry name" value="DNAJ HOMOLOG SUBFAMILY A MEMBER 3, MITOCHONDRIAL"/>
    <property type="match status" value="1"/>
</dbReference>
<dbReference type="SUPFAM" id="SSF46565">
    <property type="entry name" value="Chaperone J-domain"/>
    <property type="match status" value="1"/>
</dbReference>
<keyword evidence="1" id="KW-0143">Chaperone</keyword>
<feature type="compositionally biased region" description="Basic and acidic residues" evidence="2">
    <location>
        <begin position="96"/>
        <end position="108"/>
    </location>
</feature>
<evidence type="ECO:0000259" key="4">
    <source>
        <dbReference type="PROSITE" id="PS50090"/>
    </source>
</evidence>
<dbReference type="PROSITE" id="PS50090">
    <property type="entry name" value="MYB_LIKE"/>
    <property type="match status" value="1"/>
</dbReference>
<accession>A0ABR3GJL6</accession>
<protein>
    <recommendedName>
        <fullName evidence="7">DnaJ-like protein</fullName>
    </recommendedName>
</protein>
<dbReference type="PROSITE" id="PS50076">
    <property type="entry name" value="DNAJ_2"/>
    <property type="match status" value="1"/>
</dbReference>
<evidence type="ECO:0008006" key="7">
    <source>
        <dbReference type="Google" id="ProtNLM"/>
    </source>
</evidence>
<dbReference type="SMART" id="SM00271">
    <property type="entry name" value="DnaJ"/>
    <property type="match status" value="1"/>
</dbReference>
<keyword evidence="6" id="KW-1185">Reference proteome</keyword>
<dbReference type="InterPro" id="IPR001005">
    <property type="entry name" value="SANT/Myb"/>
</dbReference>
<dbReference type="CDD" id="cd06257">
    <property type="entry name" value="DnaJ"/>
    <property type="match status" value="1"/>
</dbReference>
<evidence type="ECO:0000259" key="3">
    <source>
        <dbReference type="PROSITE" id="PS50076"/>
    </source>
</evidence>
<feature type="domain" description="Myb-like" evidence="4">
    <location>
        <begin position="244"/>
        <end position="293"/>
    </location>
</feature>
<sequence length="298" mass="35246">MQEPPKDYYGLLGIASDASELVIKKAYKHLALRYHPDKNSEDANAHTNFQTLQEAYDILINSESRDFYNLKRDVWGFVPGVFLPPAAKSKPPESGSKPESENKDVKEAFRKARLRDQLEAERLRAEREKIEQDEANRRIEQEKLQALAAERIRVAREALQEERRLEEDMRQQVRDQERLHRMASERIRSHKDSMAREAARRRAEEARRKMEEEEDMRAEQRRQEEESAEKLRRFNLKIPKGIVQNNWSEAEIDRLLQWKRDGMTWTVIAQNMNEMFNSSRSALSCRNKYVKMERAGET</sequence>
<dbReference type="PRINTS" id="PR00625">
    <property type="entry name" value="JDOMAIN"/>
</dbReference>
<dbReference type="InterPro" id="IPR036869">
    <property type="entry name" value="J_dom_sf"/>
</dbReference>
<feature type="domain" description="J" evidence="3">
    <location>
        <begin position="7"/>
        <end position="72"/>
    </location>
</feature>
<feature type="region of interest" description="Disordered" evidence="2">
    <location>
        <begin position="86"/>
        <end position="108"/>
    </location>
</feature>
<gene>
    <name evidence="5" type="ORF">Q9L58_004924</name>
</gene>
<dbReference type="InterPro" id="IPR001623">
    <property type="entry name" value="DnaJ_domain"/>
</dbReference>
<dbReference type="EMBL" id="JBBBZM010000056">
    <property type="protein sequence ID" value="KAL0636135.1"/>
    <property type="molecule type" value="Genomic_DNA"/>
</dbReference>
<proteinExistence type="predicted"/>
<dbReference type="Proteomes" id="UP001447188">
    <property type="component" value="Unassembled WGS sequence"/>
</dbReference>
<organism evidence="5 6">
    <name type="scientific">Discina gigas</name>
    <dbReference type="NCBI Taxonomy" id="1032678"/>
    <lineage>
        <taxon>Eukaryota</taxon>
        <taxon>Fungi</taxon>
        <taxon>Dikarya</taxon>
        <taxon>Ascomycota</taxon>
        <taxon>Pezizomycotina</taxon>
        <taxon>Pezizomycetes</taxon>
        <taxon>Pezizales</taxon>
        <taxon>Discinaceae</taxon>
        <taxon>Discina</taxon>
    </lineage>
</organism>
<feature type="region of interest" description="Disordered" evidence="2">
    <location>
        <begin position="174"/>
        <end position="228"/>
    </location>
</feature>
<comment type="caution">
    <text evidence="5">The sequence shown here is derived from an EMBL/GenBank/DDBJ whole genome shotgun (WGS) entry which is preliminary data.</text>
</comment>
<evidence type="ECO:0000313" key="6">
    <source>
        <dbReference type="Proteomes" id="UP001447188"/>
    </source>
</evidence>
<name>A0ABR3GJL6_9PEZI</name>
<evidence type="ECO:0000313" key="5">
    <source>
        <dbReference type="EMBL" id="KAL0636135.1"/>
    </source>
</evidence>
<dbReference type="PANTHER" id="PTHR44145:SF3">
    <property type="entry name" value="DNAJ HOMOLOG SUBFAMILY A MEMBER 3, MITOCHONDRIAL"/>
    <property type="match status" value="1"/>
</dbReference>
<dbReference type="InterPro" id="IPR051938">
    <property type="entry name" value="Apopto_cytoskel_mod"/>
</dbReference>
<evidence type="ECO:0000256" key="1">
    <source>
        <dbReference type="ARBA" id="ARBA00023186"/>
    </source>
</evidence>
<feature type="compositionally biased region" description="Low complexity" evidence="2">
    <location>
        <begin position="86"/>
        <end position="95"/>
    </location>
</feature>